<evidence type="ECO:0000256" key="1">
    <source>
        <dbReference type="ARBA" id="ARBA00001941"/>
    </source>
</evidence>
<dbReference type="EC" id="3.5.1.41" evidence="4"/>
<reference evidence="7" key="1">
    <citation type="journal article" date="2020" name="Stud. Mycol.">
        <title>101 Dothideomycetes genomes: a test case for predicting lifestyles and emergence of pathogens.</title>
        <authorList>
            <person name="Haridas S."/>
            <person name="Albert R."/>
            <person name="Binder M."/>
            <person name="Bloem J."/>
            <person name="Labutti K."/>
            <person name="Salamov A."/>
            <person name="Andreopoulos B."/>
            <person name="Baker S."/>
            <person name="Barry K."/>
            <person name="Bills G."/>
            <person name="Bluhm B."/>
            <person name="Cannon C."/>
            <person name="Castanera R."/>
            <person name="Culley D."/>
            <person name="Daum C."/>
            <person name="Ezra D."/>
            <person name="Gonzalez J."/>
            <person name="Henrissat B."/>
            <person name="Kuo A."/>
            <person name="Liang C."/>
            <person name="Lipzen A."/>
            <person name="Lutzoni F."/>
            <person name="Magnuson J."/>
            <person name="Mondo S."/>
            <person name="Nolan M."/>
            <person name="Ohm R."/>
            <person name="Pangilinan J."/>
            <person name="Park H.-J."/>
            <person name="Ramirez L."/>
            <person name="Alfaro M."/>
            <person name="Sun H."/>
            <person name="Tritt A."/>
            <person name="Yoshinaga Y."/>
            <person name="Zwiers L.-H."/>
            <person name="Turgeon B."/>
            <person name="Goodwin S."/>
            <person name="Spatafora J."/>
            <person name="Crous P."/>
            <person name="Grigoriev I."/>
        </authorList>
    </citation>
    <scope>NUCLEOTIDE SEQUENCE</scope>
    <source>
        <strain evidence="7">SCOH1-5</strain>
    </source>
</reference>
<dbReference type="InterPro" id="IPR050248">
    <property type="entry name" value="Polysacc_deacetylase_ArnD"/>
</dbReference>
<dbReference type="OrthoDB" id="3162524at2759"/>
<gene>
    <name evidence="7" type="ORF">CERZMDRAFT_96383</name>
</gene>
<evidence type="ECO:0000256" key="5">
    <source>
        <dbReference type="ARBA" id="ARBA00048494"/>
    </source>
</evidence>
<feature type="domain" description="NodB homology" evidence="6">
    <location>
        <begin position="36"/>
        <end position="280"/>
    </location>
</feature>
<evidence type="ECO:0000313" key="8">
    <source>
        <dbReference type="Proteomes" id="UP000799539"/>
    </source>
</evidence>
<keyword evidence="2" id="KW-0624">Polysaccharide degradation</keyword>
<evidence type="ECO:0000313" key="7">
    <source>
        <dbReference type="EMBL" id="KAF2213550.1"/>
    </source>
</evidence>
<dbReference type="SUPFAM" id="SSF88713">
    <property type="entry name" value="Glycoside hydrolase/deacetylase"/>
    <property type="match status" value="1"/>
</dbReference>
<dbReference type="Proteomes" id="UP000799539">
    <property type="component" value="Unassembled WGS sequence"/>
</dbReference>
<protein>
    <recommendedName>
        <fullName evidence="4">chitin deacetylase</fullName>
        <ecNumber evidence="4">3.5.1.41</ecNumber>
    </recommendedName>
</protein>
<dbReference type="AlphaFoldDB" id="A0A6A6FJH9"/>
<accession>A0A6A6FJH9</accession>
<evidence type="ECO:0000256" key="2">
    <source>
        <dbReference type="ARBA" id="ARBA00023024"/>
    </source>
</evidence>
<keyword evidence="2" id="KW-0146">Chitin degradation</keyword>
<comment type="catalytic activity">
    <reaction evidence="5">
        <text>[(1-&gt;4)-N-acetyl-beta-D-glucosaminyl](n) + n H2O = chitosan + n acetate</text>
        <dbReference type="Rhea" id="RHEA:10464"/>
        <dbReference type="Rhea" id="RHEA-COMP:9593"/>
        <dbReference type="Rhea" id="RHEA-COMP:9597"/>
        <dbReference type="ChEBI" id="CHEBI:15377"/>
        <dbReference type="ChEBI" id="CHEBI:17029"/>
        <dbReference type="ChEBI" id="CHEBI:30089"/>
        <dbReference type="ChEBI" id="CHEBI:57704"/>
        <dbReference type="EC" id="3.5.1.41"/>
    </reaction>
    <physiologicalReaction direction="left-to-right" evidence="5">
        <dbReference type="Rhea" id="RHEA:10465"/>
    </physiologicalReaction>
</comment>
<dbReference type="GO" id="GO:0005975">
    <property type="term" value="P:carbohydrate metabolic process"/>
    <property type="evidence" value="ECO:0007669"/>
    <property type="project" value="InterPro"/>
</dbReference>
<proteinExistence type="predicted"/>
<organism evidence="7 8">
    <name type="scientific">Cercospora zeae-maydis SCOH1-5</name>
    <dbReference type="NCBI Taxonomy" id="717836"/>
    <lineage>
        <taxon>Eukaryota</taxon>
        <taxon>Fungi</taxon>
        <taxon>Dikarya</taxon>
        <taxon>Ascomycota</taxon>
        <taxon>Pezizomycotina</taxon>
        <taxon>Dothideomycetes</taxon>
        <taxon>Dothideomycetidae</taxon>
        <taxon>Mycosphaerellales</taxon>
        <taxon>Mycosphaerellaceae</taxon>
        <taxon>Cercospora</taxon>
    </lineage>
</organism>
<keyword evidence="2" id="KW-0119">Carbohydrate metabolism</keyword>
<keyword evidence="8" id="KW-1185">Reference proteome</keyword>
<dbReference type="InterPro" id="IPR002509">
    <property type="entry name" value="NODB_dom"/>
</dbReference>
<name>A0A6A6FJH9_9PEZI</name>
<dbReference type="GO" id="GO:0004099">
    <property type="term" value="F:chitin deacetylase activity"/>
    <property type="evidence" value="ECO:0007669"/>
    <property type="project" value="UniProtKB-EC"/>
</dbReference>
<dbReference type="InterPro" id="IPR011330">
    <property type="entry name" value="Glyco_hydro/deAcase_b/a-brl"/>
</dbReference>
<evidence type="ECO:0000256" key="4">
    <source>
        <dbReference type="ARBA" id="ARBA00024056"/>
    </source>
</evidence>
<dbReference type="PROSITE" id="PS51677">
    <property type="entry name" value="NODB"/>
    <property type="match status" value="1"/>
</dbReference>
<evidence type="ECO:0000256" key="3">
    <source>
        <dbReference type="ARBA" id="ARBA00023285"/>
    </source>
</evidence>
<dbReference type="PANTHER" id="PTHR10587">
    <property type="entry name" value="GLYCOSYL TRANSFERASE-RELATED"/>
    <property type="match status" value="1"/>
</dbReference>
<keyword evidence="3" id="KW-0170">Cobalt</keyword>
<dbReference type="EMBL" id="ML992670">
    <property type="protein sequence ID" value="KAF2213550.1"/>
    <property type="molecule type" value="Genomic_DNA"/>
</dbReference>
<dbReference type="GO" id="GO:0006032">
    <property type="term" value="P:chitin catabolic process"/>
    <property type="evidence" value="ECO:0007669"/>
    <property type="project" value="UniProtKB-KW"/>
</dbReference>
<dbReference type="GO" id="GO:0009272">
    <property type="term" value="P:fungal-type cell wall biogenesis"/>
    <property type="evidence" value="ECO:0007669"/>
    <property type="project" value="UniProtKB-ARBA"/>
</dbReference>
<dbReference type="Gene3D" id="3.20.20.370">
    <property type="entry name" value="Glycoside hydrolase/deacetylase"/>
    <property type="match status" value="1"/>
</dbReference>
<evidence type="ECO:0000259" key="6">
    <source>
        <dbReference type="PROSITE" id="PS51677"/>
    </source>
</evidence>
<dbReference type="Pfam" id="PF01522">
    <property type="entry name" value="Polysacc_deac_1"/>
    <property type="match status" value="1"/>
</dbReference>
<comment type="cofactor">
    <cofactor evidence="1">
        <name>Co(2+)</name>
        <dbReference type="ChEBI" id="CHEBI:48828"/>
    </cofactor>
</comment>
<sequence length="308" mass="34567">MSAPSRKWPKGAKAAIVITLDNMGEAADLDRNLWPQDQAIGNHYSVKQVLPQLLAILKKHDVKITYFVEAWNFTVYPSAIADQLASAGHEIGWHAWRHEAWSKLPSPEAERANIARSFGDEGLKGFLREGGPGEGVQDIYKGFRPPGGIVHGERTLKLLREYGLQYLSPAGQHAAKVGVGNGTDGIVVLPFRWSTVDAYYYMETFAKLRAIKGVLGEEVQSADVLRDWYMRQVDEAIEDGGYLSFLFHPFLTNTEDRVRVFEEVVQYLVKKRDAGEIWLARCCEVADWIAGHPDVVGENPVLDETTWR</sequence>